<evidence type="ECO:0000313" key="2">
    <source>
        <dbReference type="Proteomes" id="UP000295124"/>
    </source>
</evidence>
<organism evidence="1 2">
    <name type="scientific">Kribbella antibiotica</name>
    <dbReference type="NCBI Taxonomy" id="190195"/>
    <lineage>
        <taxon>Bacteria</taxon>
        <taxon>Bacillati</taxon>
        <taxon>Actinomycetota</taxon>
        <taxon>Actinomycetes</taxon>
        <taxon>Propionibacteriales</taxon>
        <taxon>Kribbellaceae</taxon>
        <taxon>Kribbella</taxon>
    </lineage>
</organism>
<dbReference type="OrthoDB" id="9850947at2"/>
<sequence>MPAAHVDRRPDVLDWASEYGWTHDEAHYDDGQIVRDIFTKGELQVRAVWLSTPFSDAMWARGILTRTSKAPLTLPKVTGTGTRATVEGVLKGTHPAVVG</sequence>
<keyword evidence="2" id="KW-1185">Reference proteome</keyword>
<gene>
    <name evidence="1" type="ORF">E1263_05540</name>
</gene>
<dbReference type="EMBL" id="SMKX01000009">
    <property type="protein sequence ID" value="TDD62075.1"/>
    <property type="molecule type" value="Genomic_DNA"/>
</dbReference>
<comment type="caution">
    <text evidence="1">The sequence shown here is derived from an EMBL/GenBank/DDBJ whole genome shotgun (WGS) entry which is preliminary data.</text>
</comment>
<dbReference type="AlphaFoldDB" id="A0A4R4ZTC1"/>
<reference evidence="1 2" key="1">
    <citation type="submission" date="2019-03" db="EMBL/GenBank/DDBJ databases">
        <title>Draft genome sequences of novel Actinobacteria.</title>
        <authorList>
            <person name="Sahin N."/>
            <person name="Ay H."/>
            <person name="Saygin H."/>
        </authorList>
    </citation>
    <scope>NUCLEOTIDE SEQUENCE [LARGE SCALE GENOMIC DNA]</scope>
    <source>
        <strain evidence="1 2">JCM 13523</strain>
    </source>
</reference>
<dbReference type="Proteomes" id="UP000295124">
    <property type="component" value="Unassembled WGS sequence"/>
</dbReference>
<protein>
    <submittedName>
        <fullName evidence="1">Uncharacterized protein</fullName>
    </submittedName>
</protein>
<accession>A0A4R4ZTC1</accession>
<evidence type="ECO:0000313" key="1">
    <source>
        <dbReference type="EMBL" id="TDD62075.1"/>
    </source>
</evidence>
<name>A0A4R4ZTC1_9ACTN</name>
<proteinExistence type="predicted"/>
<dbReference type="RefSeq" id="WP_132166031.1">
    <property type="nucleotide sequence ID" value="NZ_SMKX01000009.1"/>
</dbReference>